<feature type="domain" description="GGDEF" evidence="1">
    <location>
        <begin position="174"/>
        <end position="301"/>
    </location>
</feature>
<dbReference type="Pfam" id="PF00990">
    <property type="entry name" value="GGDEF"/>
    <property type="match status" value="1"/>
</dbReference>
<dbReference type="Gene3D" id="3.30.450.20">
    <property type="entry name" value="PAS domain"/>
    <property type="match status" value="1"/>
</dbReference>
<dbReference type="GO" id="GO:0052621">
    <property type="term" value="F:diguanylate cyclase activity"/>
    <property type="evidence" value="ECO:0007669"/>
    <property type="project" value="UniProtKB-EC"/>
</dbReference>
<reference evidence="2" key="1">
    <citation type="submission" date="2022-11" db="EMBL/GenBank/DDBJ databases">
        <title>Robbsia betulipollinis sp. nov., isolated from pollen of birch (Betula pendula).</title>
        <authorList>
            <person name="Shi H."/>
            <person name="Ambika Manirajan B."/>
            <person name="Ratering S."/>
            <person name="Geissler-Plaum R."/>
            <person name="Schnell S."/>
        </authorList>
    </citation>
    <scope>NUCLEOTIDE SEQUENCE</scope>
    <source>
        <strain evidence="2">Bb-Pol-6</strain>
    </source>
</reference>
<dbReference type="PANTHER" id="PTHR44757:SF2">
    <property type="entry name" value="BIOFILM ARCHITECTURE MAINTENANCE PROTEIN MBAA"/>
    <property type="match status" value="1"/>
</dbReference>
<organism evidence="2 3">
    <name type="scientific">Robbsia betulipollinis</name>
    <dbReference type="NCBI Taxonomy" id="2981849"/>
    <lineage>
        <taxon>Bacteria</taxon>
        <taxon>Pseudomonadati</taxon>
        <taxon>Pseudomonadota</taxon>
        <taxon>Betaproteobacteria</taxon>
        <taxon>Burkholderiales</taxon>
        <taxon>Burkholderiaceae</taxon>
        <taxon>Robbsia</taxon>
    </lineage>
</organism>
<dbReference type="InterPro" id="IPR052155">
    <property type="entry name" value="Biofilm_reg_signaling"/>
</dbReference>
<accession>A0ABT3ZIB5</accession>
<gene>
    <name evidence="2" type="ORF">OVY01_02340</name>
</gene>
<dbReference type="RefSeq" id="WP_267845351.1">
    <property type="nucleotide sequence ID" value="NZ_JAPMXC010000001.1"/>
</dbReference>
<keyword evidence="2" id="KW-0808">Transferase</keyword>
<keyword evidence="2" id="KW-0548">Nucleotidyltransferase</keyword>
<dbReference type="InterPro" id="IPR035965">
    <property type="entry name" value="PAS-like_dom_sf"/>
</dbReference>
<dbReference type="SMART" id="SM00267">
    <property type="entry name" value="GGDEF"/>
    <property type="match status" value="1"/>
</dbReference>
<dbReference type="EC" id="2.7.7.65" evidence="2"/>
<dbReference type="Proteomes" id="UP001082899">
    <property type="component" value="Unassembled WGS sequence"/>
</dbReference>
<dbReference type="SUPFAM" id="SSF55785">
    <property type="entry name" value="PYP-like sensor domain (PAS domain)"/>
    <property type="match status" value="1"/>
</dbReference>
<name>A0ABT3ZIB5_9BURK</name>
<evidence type="ECO:0000313" key="3">
    <source>
        <dbReference type="Proteomes" id="UP001082899"/>
    </source>
</evidence>
<dbReference type="Gene3D" id="3.30.70.270">
    <property type="match status" value="1"/>
</dbReference>
<dbReference type="CDD" id="cd01949">
    <property type="entry name" value="GGDEF"/>
    <property type="match status" value="1"/>
</dbReference>
<sequence length="301" mass="33306">MFHKKAPLCSLDQCTINQAYRCFQTAVGALPQGLCLYDEKNRLRLWNEKFSKLYELSGRLYAGMHLDEVIDLTVNAGKYGNRARADIVNDRHAFIEKRMQARFDQSLDTGTIVEIIHVPLEDGGWVATFEDVTILRSTEQQLVHLANHDQLTGLANRRKFTDVANRLIEEPSRSATTLVLIDLDGFKAVNDSMGHAAGDLLLKEVAQRLRLAAADACLIARLGGDEFALLFESSIADNGRFSRACDIVSVVVGKTKIGATEINIDASFGVATVGDVTNVDALVAEADTALYDHKRRKRAQR</sequence>
<dbReference type="InterPro" id="IPR029787">
    <property type="entry name" value="Nucleotide_cyclase"/>
</dbReference>
<protein>
    <submittedName>
        <fullName evidence="2">Diguanylate cyclase</fullName>
        <ecNumber evidence="2">2.7.7.65</ecNumber>
    </submittedName>
</protein>
<evidence type="ECO:0000259" key="1">
    <source>
        <dbReference type="PROSITE" id="PS50887"/>
    </source>
</evidence>
<dbReference type="PANTHER" id="PTHR44757">
    <property type="entry name" value="DIGUANYLATE CYCLASE DGCP"/>
    <property type="match status" value="1"/>
</dbReference>
<comment type="caution">
    <text evidence="2">The sequence shown here is derived from an EMBL/GenBank/DDBJ whole genome shotgun (WGS) entry which is preliminary data.</text>
</comment>
<evidence type="ECO:0000313" key="2">
    <source>
        <dbReference type="EMBL" id="MCY0386102.1"/>
    </source>
</evidence>
<dbReference type="EMBL" id="JAPMXC010000001">
    <property type="protein sequence ID" value="MCY0386102.1"/>
    <property type="molecule type" value="Genomic_DNA"/>
</dbReference>
<dbReference type="InterPro" id="IPR000160">
    <property type="entry name" value="GGDEF_dom"/>
</dbReference>
<dbReference type="Pfam" id="PF12860">
    <property type="entry name" value="PAS_7"/>
    <property type="match status" value="1"/>
</dbReference>
<keyword evidence="3" id="KW-1185">Reference proteome</keyword>
<proteinExistence type="predicted"/>
<dbReference type="NCBIfam" id="TIGR00254">
    <property type="entry name" value="GGDEF"/>
    <property type="match status" value="1"/>
</dbReference>
<dbReference type="PROSITE" id="PS50887">
    <property type="entry name" value="GGDEF"/>
    <property type="match status" value="1"/>
</dbReference>
<dbReference type="InterPro" id="IPR043128">
    <property type="entry name" value="Rev_trsase/Diguanyl_cyclase"/>
</dbReference>
<dbReference type="SUPFAM" id="SSF55073">
    <property type="entry name" value="Nucleotide cyclase"/>
    <property type="match status" value="1"/>
</dbReference>